<feature type="domain" description="Peptidase metallopeptidase" evidence="8">
    <location>
        <begin position="98"/>
        <end position="260"/>
    </location>
</feature>
<dbReference type="InterPro" id="IPR001818">
    <property type="entry name" value="Pept_M10_metallopeptidase"/>
</dbReference>
<dbReference type="PANTHER" id="PTHR46580">
    <property type="entry name" value="SENSOR KINASE-RELATED"/>
    <property type="match status" value="1"/>
</dbReference>
<dbReference type="GO" id="GO:0004222">
    <property type="term" value="F:metalloendopeptidase activity"/>
    <property type="evidence" value="ECO:0007669"/>
    <property type="project" value="InterPro"/>
</dbReference>
<feature type="chain" id="PRO_5040988183" evidence="7">
    <location>
        <begin position="32"/>
        <end position="680"/>
    </location>
</feature>
<dbReference type="PANTHER" id="PTHR46580:SF4">
    <property type="entry name" value="ATP_GTP-BINDING PROTEIN"/>
    <property type="match status" value="1"/>
</dbReference>
<organism evidence="9 10">
    <name type="scientific">Nannocystis pusilla</name>
    <dbReference type="NCBI Taxonomy" id="889268"/>
    <lineage>
        <taxon>Bacteria</taxon>
        <taxon>Pseudomonadati</taxon>
        <taxon>Myxococcota</taxon>
        <taxon>Polyangia</taxon>
        <taxon>Nannocystales</taxon>
        <taxon>Nannocystaceae</taxon>
        <taxon>Nannocystis</taxon>
    </lineage>
</organism>
<keyword evidence="4" id="KW-0378">Hydrolase</keyword>
<dbReference type="AlphaFoldDB" id="A0A9X3EYX6"/>
<dbReference type="Gene3D" id="3.40.390.10">
    <property type="entry name" value="Collagenase (Catalytic Domain)"/>
    <property type="match status" value="1"/>
</dbReference>
<feature type="signal peptide" evidence="7">
    <location>
        <begin position="1"/>
        <end position="31"/>
    </location>
</feature>
<dbReference type="GO" id="GO:0008270">
    <property type="term" value="F:zinc ion binding"/>
    <property type="evidence" value="ECO:0007669"/>
    <property type="project" value="InterPro"/>
</dbReference>
<feature type="compositionally biased region" description="Basic and acidic residues" evidence="6">
    <location>
        <begin position="303"/>
        <end position="313"/>
    </location>
</feature>
<dbReference type="Pfam" id="PF13517">
    <property type="entry name" value="FG-GAP_3"/>
    <property type="match status" value="2"/>
</dbReference>
<dbReference type="SUPFAM" id="SSF55486">
    <property type="entry name" value="Metalloproteases ('zincins'), catalytic domain"/>
    <property type="match status" value="1"/>
</dbReference>
<keyword evidence="5" id="KW-0862">Zinc</keyword>
<dbReference type="Gene3D" id="2.40.128.340">
    <property type="match status" value="2"/>
</dbReference>
<evidence type="ECO:0000256" key="7">
    <source>
        <dbReference type="SAM" id="SignalP"/>
    </source>
</evidence>
<dbReference type="SMART" id="SM00235">
    <property type="entry name" value="ZnMc"/>
    <property type="match status" value="1"/>
</dbReference>
<keyword evidence="3 7" id="KW-0732">Signal</keyword>
<feature type="region of interest" description="Disordered" evidence="6">
    <location>
        <begin position="274"/>
        <end position="362"/>
    </location>
</feature>
<evidence type="ECO:0000256" key="6">
    <source>
        <dbReference type="SAM" id="MobiDB-lite"/>
    </source>
</evidence>
<dbReference type="InterPro" id="IPR024079">
    <property type="entry name" value="MetalloPept_cat_dom_sf"/>
</dbReference>
<evidence type="ECO:0000313" key="10">
    <source>
        <dbReference type="Proteomes" id="UP001150924"/>
    </source>
</evidence>
<gene>
    <name evidence="9" type="ORF">OV079_42245</name>
</gene>
<protein>
    <submittedName>
        <fullName evidence="9">FG-GAP-like repeat-containing protein</fullName>
    </submittedName>
</protein>
<feature type="compositionally biased region" description="Basic residues" evidence="6">
    <location>
        <begin position="293"/>
        <end position="302"/>
    </location>
</feature>
<evidence type="ECO:0000256" key="2">
    <source>
        <dbReference type="ARBA" id="ARBA00022723"/>
    </source>
</evidence>
<dbReference type="GO" id="GO:0031012">
    <property type="term" value="C:extracellular matrix"/>
    <property type="evidence" value="ECO:0007669"/>
    <property type="project" value="InterPro"/>
</dbReference>
<dbReference type="Proteomes" id="UP001150924">
    <property type="component" value="Unassembled WGS sequence"/>
</dbReference>
<dbReference type="Pfam" id="PF00413">
    <property type="entry name" value="Peptidase_M10"/>
    <property type="match status" value="1"/>
</dbReference>
<dbReference type="Gene3D" id="2.130.10.130">
    <property type="entry name" value="Integrin alpha, N-terminal"/>
    <property type="match status" value="1"/>
</dbReference>
<evidence type="ECO:0000313" key="9">
    <source>
        <dbReference type="EMBL" id="MCY1012060.1"/>
    </source>
</evidence>
<dbReference type="InterPro" id="IPR028994">
    <property type="entry name" value="Integrin_alpha_N"/>
</dbReference>
<comment type="caution">
    <text evidence="9">The sequence shown here is derived from an EMBL/GenBank/DDBJ whole genome shotgun (WGS) entry which is preliminary data.</text>
</comment>
<dbReference type="SUPFAM" id="SSF69318">
    <property type="entry name" value="Integrin alpha N-terminal domain"/>
    <property type="match status" value="2"/>
</dbReference>
<dbReference type="InterPro" id="IPR013517">
    <property type="entry name" value="FG-GAP"/>
</dbReference>
<feature type="compositionally biased region" description="Basic residues" evidence="6">
    <location>
        <begin position="331"/>
        <end position="362"/>
    </location>
</feature>
<evidence type="ECO:0000256" key="1">
    <source>
        <dbReference type="ARBA" id="ARBA00022670"/>
    </source>
</evidence>
<sequence length="680" mass="72935">MRPASKTSRPSRPRRLLALGALALPLAACDAAETDGSPLPTWEEFRDAATRHVDGRPRYVVDGDLPVTLDQLADAYADLVAAREGTAPRSIVNLHDGAFDRWQAGREHELTYCVSDEFGAKKDRVVREMAEATRSWEQAAHVDFRYRPAADADCRPGAVALFAVQPWHTGGAMAFFPAMPESTRVLYIDYADFDENPDWKAATPNITTVGVLRHELGHVLGLRHEHTRLPTSVCFEDDAWAELGEYDHRSVMHYQWCTGGVSTTDYTLTIADQEGAHPLRSAGRGAAPAEGRRRLRPRRPQRPRPDRRVRLEGGAHGVRGRPQLQGDRPRRPQPRRRRRPGGRADRHRRLRRRRPHRRGPVRRAGLKSPILARSRGDGGFAVSTPALAQWHEWAARDNAHLLTGDFDGDGRTDLALLGAESADRVVVALSRGDGGFELAEHTGDDFAAAAAAPGVRTVAGDFDGDGTTDLALVGDHREPALPVALSNGDGSFTVVRRPARRFATAAASADAVVLAGDFDGDGTTDLAVTGSAGWKTLPVALSAGDGSFTFVDSATAELGDWAEDAGTRVLPGDFDGDGKTDLALVGRTDSVPLALSRGDGTFALAQPAATTFGARLKVGARVVAGDFDGDGRSDLAMTGPGDWSTIPTAYSNGDGSFTLADQPAGDFATLAGHEGAHLLE</sequence>
<reference evidence="9" key="1">
    <citation type="submission" date="2022-11" db="EMBL/GenBank/DDBJ databases">
        <title>Minimal conservation of predation-associated metabolite biosynthetic gene clusters underscores biosynthetic potential of Myxococcota including descriptions for ten novel species: Archangium lansinium sp. nov., Myxococcus landrumus sp. nov., Nannocystis bai.</title>
        <authorList>
            <person name="Ahearne A."/>
            <person name="Stevens C."/>
            <person name="Phillips K."/>
        </authorList>
    </citation>
    <scope>NUCLEOTIDE SEQUENCE</scope>
    <source>
        <strain evidence="9">Na p29</strain>
    </source>
</reference>
<dbReference type="GO" id="GO:0006508">
    <property type="term" value="P:proteolysis"/>
    <property type="evidence" value="ECO:0007669"/>
    <property type="project" value="UniProtKB-KW"/>
</dbReference>
<evidence type="ECO:0000259" key="8">
    <source>
        <dbReference type="SMART" id="SM00235"/>
    </source>
</evidence>
<keyword evidence="1" id="KW-0645">Protease</keyword>
<evidence type="ECO:0000256" key="4">
    <source>
        <dbReference type="ARBA" id="ARBA00022801"/>
    </source>
</evidence>
<name>A0A9X3EYX6_9BACT</name>
<keyword evidence="2" id="KW-0479">Metal-binding</keyword>
<keyword evidence="10" id="KW-1185">Reference proteome</keyword>
<accession>A0A9X3EYX6</accession>
<evidence type="ECO:0000256" key="5">
    <source>
        <dbReference type="ARBA" id="ARBA00022833"/>
    </source>
</evidence>
<dbReference type="EMBL" id="JAPNKE010000002">
    <property type="protein sequence ID" value="MCY1012060.1"/>
    <property type="molecule type" value="Genomic_DNA"/>
</dbReference>
<proteinExistence type="predicted"/>
<feature type="compositionally biased region" description="Low complexity" evidence="6">
    <location>
        <begin position="280"/>
        <end position="289"/>
    </location>
</feature>
<dbReference type="InterPro" id="IPR006026">
    <property type="entry name" value="Peptidase_Metallo"/>
</dbReference>
<evidence type="ECO:0000256" key="3">
    <source>
        <dbReference type="ARBA" id="ARBA00022729"/>
    </source>
</evidence>